<evidence type="ECO:0000256" key="5">
    <source>
        <dbReference type="ARBA" id="ARBA00023004"/>
    </source>
</evidence>
<comment type="caution">
    <text evidence="8">The sequence shown here is derived from an EMBL/GenBank/DDBJ whole genome shotgun (WGS) entry which is preliminary data.</text>
</comment>
<keyword evidence="2" id="KW-0001">2Fe-2S</keyword>
<dbReference type="InterPro" id="IPR001663">
    <property type="entry name" value="Rng_hydr_dOase-A"/>
</dbReference>
<dbReference type="SUPFAM" id="SSF50022">
    <property type="entry name" value="ISP domain"/>
    <property type="match status" value="1"/>
</dbReference>
<evidence type="ECO:0000256" key="4">
    <source>
        <dbReference type="ARBA" id="ARBA00023002"/>
    </source>
</evidence>
<protein>
    <submittedName>
        <fullName evidence="8">Aromatic ring-hydroxylating dioxygenase subunit alpha</fullName>
    </submittedName>
</protein>
<keyword evidence="8" id="KW-0223">Dioxygenase</keyword>
<accession>A0A557XXD7</accession>
<dbReference type="GO" id="GO:0005506">
    <property type="term" value="F:iron ion binding"/>
    <property type="evidence" value="ECO:0007669"/>
    <property type="project" value="InterPro"/>
</dbReference>
<keyword evidence="3" id="KW-0479">Metal-binding</keyword>
<keyword evidence="5" id="KW-0408">Iron</keyword>
<reference evidence="8 9" key="1">
    <citation type="submission" date="2019-07" db="EMBL/GenBank/DDBJ databases">
        <title>New Mycobacterium species.</title>
        <authorList>
            <person name="Tortoli E."/>
            <person name="Ghielmetti G."/>
            <person name="Friedel U."/>
            <person name="Trovato A."/>
        </authorList>
    </citation>
    <scope>NUCLEOTIDE SEQUENCE [LARGE SCALE GENOMIC DNA]</scope>
    <source>
        <strain evidence="8 9">16-83</strain>
    </source>
</reference>
<dbReference type="Pfam" id="PF00848">
    <property type="entry name" value="Ring_hydroxyl_A"/>
    <property type="match status" value="1"/>
</dbReference>
<feature type="domain" description="Rieske" evidence="7">
    <location>
        <begin position="50"/>
        <end position="158"/>
    </location>
</feature>
<dbReference type="PANTHER" id="PTHR43756:SF5">
    <property type="entry name" value="CHOLINE MONOOXYGENASE, CHLOROPLASTIC"/>
    <property type="match status" value="1"/>
</dbReference>
<gene>
    <name evidence="8" type="ORF">FPZ47_07630</name>
</gene>
<dbReference type="GO" id="GO:0004497">
    <property type="term" value="F:monooxygenase activity"/>
    <property type="evidence" value="ECO:0007669"/>
    <property type="project" value="UniProtKB-ARBA"/>
</dbReference>
<dbReference type="CDD" id="cd03469">
    <property type="entry name" value="Rieske_RO_Alpha_N"/>
    <property type="match status" value="1"/>
</dbReference>
<dbReference type="OrthoDB" id="5243643at2"/>
<dbReference type="AlphaFoldDB" id="A0A557XXD7"/>
<evidence type="ECO:0000256" key="3">
    <source>
        <dbReference type="ARBA" id="ARBA00022723"/>
    </source>
</evidence>
<dbReference type="GO" id="GO:0016705">
    <property type="term" value="F:oxidoreductase activity, acting on paired donors, with incorporation or reduction of molecular oxygen"/>
    <property type="evidence" value="ECO:0007669"/>
    <property type="project" value="UniProtKB-ARBA"/>
</dbReference>
<dbReference type="PANTHER" id="PTHR43756">
    <property type="entry name" value="CHOLINE MONOOXYGENASE, CHLOROPLASTIC"/>
    <property type="match status" value="1"/>
</dbReference>
<dbReference type="InterPro" id="IPR036922">
    <property type="entry name" value="Rieske_2Fe-2S_sf"/>
</dbReference>
<dbReference type="PROSITE" id="PS51296">
    <property type="entry name" value="RIESKE"/>
    <property type="match status" value="1"/>
</dbReference>
<dbReference type="RefSeq" id="WP_144953967.1">
    <property type="nucleotide sequence ID" value="NZ_VMQU01000023.1"/>
</dbReference>
<proteinExistence type="predicted"/>
<comment type="cofactor">
    <cofactor evidence="1">
        <name>Fe cation</name>
        <dbReference type="ChEBI" id="CHEBI:24875"/>
    </cofactor>
</comment>
<keyword evidence="4" id="KW-0560">Oxidoreductase</keyword>
<dbReference type="Gene3D" id="3.90.380.10">
    <property type="entry name" value="Naphthalene 1,2-dioxygenase Alpha Subunit, Chain A, domain 1"/>
    <property type="match status" value="1"/>
</dbReference>
<dbReference type="GO" id="GO:0051213">
    <property type="term" value="F:dioxygenase activity"/>
    <property type="evidence" value="ECO:0007669"/>
    <property type="project" value="UniProtKB-KW"/>
</dbReference>
<dbReference type="Proteomes" id="UP000320513">
    <property type="component" value="Unassembled WGS sequence"/>
</dbReference>
<evidence type="ECO:0000259" key="7">
    <source>
        <dbReference type="PROSITE" id="PS51296"/>
    </source>
</evidence>
<organism evidence="8 9">
    <name type="scientific">Mycobacterium helveticum</name>
    <dbReference type="NCBI Taxonomy" id="2592811"/>
    <lineage>
        <taxon>Bacteria</taxon>
        <taxon>Bacillati</taxon>
        <taxon>Actinomycetota</taxon>
        <taxon>Actinomycetes</taxon>
        <taxon>Mycobacteriales</taxon>
        <taxon>Mycobacteriaceae</taxon>
        <taxon>Mycobacterium</taxon>
    </lineage>
</organism>
<dbReference type="Gene3D" id="2.102.10.10">
    <property type="entry name" value="Rieske [2Fe-2S] iron-sulphur domain"/>
    <property type="match status" value="1"/>
</dbReference>
<dbReference type="EMBL" id="VMQU01000023">
    <property type="protein sequence ID" value="TVS90796.1"/>
    <property type="molecule type" value="Genomic_DNA"/>
</dbReference>
<dbReference type="InterPro" id="IPR017941">
    <property type="entry name" value="Rieske_2Fe-2S"/>
</dbReference>
<evidence type="ECO:0000256" key="1">
    <source>
        <dbReference type="ARBA" id="ARBA00001962"/>
    </source>
</evidence>
<dbReference type="CDD" id="cd08882">
    <property type="entry name" value="RHO_alpha_C_MupW-like"/>
    <property type="match status" value="1"/>
</dbReference>
<dbReference type="Pfam" id="PF00355">
    <property type="entry name" value="Rieske"/>
    <property type="match status" value="1"/>
</dbReference>
<evidence type="ECO:0000313" key="9">
    <source>
        <dbReference type="Proteomes" id="UP000320513"/>
    </source>
</evidence>
<evidence type="ECO:0000256" key="2">
    <source>
        <dbReference type="ARBA" id="ARBA00022714"/>
    </source>
</evidence>
<sequence length="453" mass="49892">MSLAAGTPARSHDEDAIGIPPPCPTLVPAERYYSPRFAALEAERMWPKVWQLACTVDHVAEPGDYFEYRCGPYAVLIVRGDDGGLRAFQNACRHRGNALCAGSGQGLREIKCGYHGWTWDLAGTLKRVPGRKGFGVLRMPDFPLVPVRVEAWAGLVFVNLDPDAMPLADYLEGVPDDIAWCGLGDFRCYATLTVEVDANWKTIADGYSETYHVATLHPELLRCVDDVHAPQRIWGHTGKSDQPYGVPSPRLDGALSDEEVWDAYVYTQGALMGAAEGTPFPADERRPGQTVADLIAARTRSFAAGRGVDLGWADTDRITRLHQYNVFPNMTFLTNADHLTVMCSRPRRDAASDPDKGELVMFLMTRMAPGAPRTTPADVRVTAGTAEPGVVLTQDIRVLPGVQRGMRQPGFTHLVLSGEERRVINMHRNLERYLDLPESECMRCGTADETPPT</sequence>
<dbReference type="SUPFAM" id="SSF55961">
    <property type="entry name" value="Bet v1-like"/>
    <property type="match status" value="1"/>
</dbReference>
<dbReference type="InterPro" id="IPR015879">
    <property type="entry name" value="Ring_hydroxy_dOase_asu_C_dom"/>
</dbReference>
<dbReference type="PRINTS" id="PR00090">
    <property type="entry name" value="RNGDIOXGNASE"/>
</dbReference>
<keyword evidence="9" id="KW-1185">Reference proteome</keyword>
<dbReference type="GO" id="GO:0051537">
    <property type="term" value="F:2 iron, 2 sulfur cluster binding"/>
    <property type="evidence" value="ECO:0007669"/>
    <property type="project" value="UniProtKB-KW"/>
</dbReference>
<evidence type="ECO:0000256" key="6">
    <source>
        <dbReference type="ARBA" id="ARBA00023014"/>
    </source>
</evidence>
<evidence type="ECO:0000313" key="8">
    <source>
        <dbReference type="EMBL" id="TVS90796.1"/>
    </source>
</evidence>
<name>A0A557XXD7_9MYCO</name>
<keyword evidence="6" id="KW-0411">Iron-sulfur</keyword>